<dbReference type="Proteomes" id="UP000540412">
    <property type="component" value="Unassembled WGS sequence"/>
</dbReference>
<proteinExistence type="predicted"/>
<reference evidence="1 2" key="1">
    <citation type="submission" date="2020-08" db="EMBL/GenBank/DDBJ databases">
        <title>Sequencing the genomes of 1000 actinobacteria strains.</title>
        <authorList>
            <person name="Klenk H.-P."/>
        </authorList>
    </citation>
    <scope>NUCLEOTIDE SEQUENCE [LARGE SCALE GENOMIC DNA]</scope>
    <source>
        <strain evidence="1 2">DSM 43582</strain>
    </source>
</reference>
<organism evidence="1 2">
    <name type="scientific">Nocardia transvalensis</name>
    <dbReference type="NCBI Taxonomy" id="37333"/>
    <lineage>
        <taxon>Bacteria</taxon>
        <taxon>Bacillati</taxon>
        <taxon>Actinomycetota</taxon>
        <taxon>Actinomycetes</taxon>
        <taxon>Mycobacteriales</taxon>
        <taxon>Nocardiaceae</taxon>
        <taxon>Nocardia</taxon>
    </lineage>
</organism>
<dbReference type="RefSeq" id="WP_040749932.1">
    <property type="nucleotide sequence ID" value="NZ_JACHIT010000002.1"/>
</dbReference>
<protein>
    <submittedName>
        <fullName evidence="1">Uncharacterized protein</fullName>
    </submittedName>
</protein>
<accession>A0A7W9PJW1</accession>
<evidence type="ECO:0000313" key="2">
    <source>
        <dbReference type="Proteomes" id="UP000540412"/>
    </source>
</evidence>
<comment type="caution">
    <text evidence="1">The sequence shown here is derived from an EMBL/GenBank/DDBJ whole genome shotgun (WGS) entry which is preliminary data.</text>
</comment>
<dbReference type="AlphaFoldDB" id="A0A7W9PJW1"/>
<sequence>MHTTKTSGDSRRRAGYAATGLATAVLAAGFLTALTAPAARAVVTDLQVSPGTPAFSWGPQSQYGTSCTYTLTATVTIGDDRGVSFYDWTEAASFAPANYVSPANGTATVGWTPTRPGWHHISAYQGSEGGPAVDVLVGNGINTGSACLVLP</sequence>
<dbReference type="EMBL" id="JACHIT010000002">
    <property type="protein sequence ID" value="MBB5917361.1"/>
    <property type="molecule type" value="Genomic_DNA"/>
</dbReference>
<gene>
    <name evidence="1" type="ORF">BJY24_006273</name>
</gene>
<dbReference type="PROSITE" id="PS51318">
    <property type="entry name" value="TAT"/>
    <property type="match status" value="1"/>
</dbReference>
<evidence type="ECO:0000313" key="1">
    <source>
        <dbReference type="EMBL" id="MBB5917361.1"/>
    </source>
</evidence>
<keyword evidence="2" id="KW-1185">Reference proteome</keyword>
<dbReference type="InterPro" id="IPR006311">
    <property type="entry name" value="TAT_signal"/>
</dbReference>
<name>A0A7W9PJW1_9NOCA</name>